<keyword evidence="3" id="KW-1185">Reference proteome</keyword>
<dbReference type="SUPFAM" id="SSF51735">
    <property type="entry name" value="NAD(P)-binding Rossmann-fold domains"/>
    <property type="match status" value="1"/>
</dbReference>
<evidence type="ECO:0000259" key="1">
    <source>
        <dbReference type="Pfam" id="PF13460"/>
    </source>
</evidence>
<dbReference type="Proteomes" id="UP000249542">
    <property type="component" value="Unassembled WGS sequence"/>
</dbReference>
<proteinExistence type="predicted"/>
<dbReference type="PANTHER" id="PTHR14097">
    <property type="entry name" value="OXIDOREDUCTASE HTATIP2"/>
    <property type="match status" value="1"/>
</dbReference>
<dbReference type="InterPro" id="IPR016040">
    <property type="entry name" value="NAD(P)-bd_dom"/>
</dbReference>
<comment type="caution">
    <text evidence="2">The sequence shown here is derived from an EMBL/GenBank/DDBJ whole genome shotgun (WGS) entry which is preliminary data.</text>
</comment>
<evidence type="ECO:0000313" key="2">
    <source>
        <dbReference type="EMBL" id="PZW44028.1"/>
    </source>
</evidence>
<organism evidence="2 3">
    <name type="scientific">Mesonia algae</name>
    <dbReference type="NCBI Taxonomy" id="213248"/>
    <lineage>
        <taxon>Bacteria</taxon>
        <taxon>Pseudomonadati</taxon>
        <taxon>Bacteroidota</taxon>
        <taxon>Flavobacteriia</taxon>
        <taxon>Flavobacteriales</taxon>
        <taxon>Flavobacteriaceae</taxon>
        <taxon>Mesonia</taxon>
    </lineage>
</organism>
<name>A0A2W7ID60_9FLAO</name>
<reference evidence="2 3" key="1">
    <citation type="submission" date="2018-06" db="EMBL/GenBank/DDBJ databases">
        <title>Genomic Encyclopedia of Archaeal and Bacterial Type Strains, Phase II (KMG-II): from individual species to whole genera.</title>
        <authorList>
            <person name="Goeker M."/>
        </authorList>
    </citation>
    <scope>NUCLEOTIDE SEQUENCE [LARGE SCALE GENOMIC DNA]</scope>
    <source>
        <strain evidence="2 3">DSM 15361</strain>
    </source>
</reference>
<dbReference type="InterPro" id="IPR036291">
    <property type="entry name" value="NAD(P)-bd_dom_sf"/>
</dbReference>
<protein>
    <submittedName>
        <fullName evidence="2">Putative NAD(P)-binding protein</fullName>
    </submittedName>
</protein>
<dbReference type="RefSeq" id="WP_111539702.1">
    <property type="nucleotide sequence ID" value="NZ_QKYV01000001.1"/>
</dbReference>
<dbReference type="Pfam" id="PF13460">
    <property type="entry name" value="NAD_binding_10"/>
    <property type="match status" value="1"/>
</dbReference>
<feature type="domain" description="NAD(P)-binding" evidence="1">
    <location>
        <begin position="11"/>
        <end position="151"/>
    </location>
</feature>
<gene>
    <name evidence="2" type="ORF">LX95_00357</name>
</gene>
<dbReference type="AlphaFoldDB" id="A0A2W7ID60"/>
<accession>A0A2W7ID60</accession>
<sequence>MKKRKTAIVLGATGLTGGLLLDQLLKDERYEKVKVFTRRSLGFTHLKLVEFKVDLLRLTEQKNHFTGDEVFCCIGSTQKKTPNNDVYEKVDVGIPTQASVLAKENQINTFIMISALGADLESRFFYNQIKGRAEANVLQQEIKHTYILRPSLISGKRKEKRPFEFLWKQIMKIANFAMLGPLKKYRSISASTIANAMLVLANSQSNKQIIESEEIKKLV</sequence>
<dbReference type="Gene3D" id="3.40.50.720">
    <property type="entry name" value="NAD(P)-binding Rossmann-like Domain"/>
    <property type="match status" value="1"/>
</dbReference>
<dbReference type="EMBL" id="QKYV01000001">
    <property type="protein sequence ID" value="PZW44028.1"/>
    <property type="molecule type" value="Genomic_DNA"/>
</dbReference>
<evidence type="ECO:0000313" key="3">
    <source>
        <dbReference type="Proteomes" id="UP000249542"/>
    </source>
</evidence>
<dbReference type="PANTHER" id="PTHR14097:SF7">
    <property type="entry name" value="OXIDOREDUCTASE HTATIP2"/>
    <property type="match status" value="1"/>
</dbReference>